<keyword evidence="3" id="KW-1185">Reference proteome</keyword>
<gene>
    <name evidence="2" type="ORF">CQA53_11075</name>
</gene>
<accession>A0A3D8I5Q1</accession>
<sequence>MRIQVKTGDNEDSNQDSSDKIESQSNSHQTKSERGLKDSTAHSNDTDETSKDSNNTSKQILDIYFSYGGDCKRIKNNSKCQDDLNLHIITKDYEDGEYVEINASINGNTKSLKGRVKDNEVIFMNALKDIPHINTKE</sequence>
<organism evidence="2 3">
    <name type="scientific">Helicobacter didelphidarum</name>
    <dbReference type="NCBI Taxonomy" id="2040648"/>
    <lineage>
        <taxon>Bacteria</taxon>
        <taxon>Pseudomonadati</taxon>
        <taxon>Campylobacterota</taxon>
        <taxon>Epsilonproteobacteria</taxon>
        <taxon>Campylobacterales</taxon>
        <taxon>Helicobacteraceae</taxon>
        <taxon>Helicobacter</taxon>
    </lineage>
</organism>
<dbReference type="AlphaFoldDB" id="A0A3D8I5Q1"/>
<dbReference type="Proteomes" id="UP000256379">
    <property type="component" value="Unassembled WGS sequence"/>
</dbReference>
<comment type="caution">
    <text evidence="2">The sequence shown here is derived from an EMBL/GenBank/DDBJ whole genome shotgun (WGS) entry which is preliminary data.</text>
</comment>
<feature type="region of interest" description="Disordered" evidence="1">
    <location>
        <begin position="1"/>
        <end position="55"/>
    </location>
</feature>
<protein>
    <submittedName>
        <fullName evidence="2">Uncharacterized protein</fullName>
    </submittedName>
</protein>
<reference evidence="2 3" key="1">
    <citation type="submission" date="2018-04" db="EMBL/GenBank/DDBJ databases">
        <title>Novel Campyloabacter and Helicobacter Species and Strains.</title>
        <authorList>
            <person name="Mannion A.J."/>
            <person name="Shen Z."/>
            <person name="Fox J.G."/>
        </authorList>
    </citation>
    <scope>NUCLEOTIDE SEQUENCE [LARGE SCALE GENOMIC DNA]</scope>
    <source>
        <strain evidence="2 3">MIT 17-337</strain>
    </source>
</reference>
<evidence type="ECO:0000313" key="2">
    <source>
        <dbReference type="EMBL" id="RDU60084.1"/>
    </source>
</evidence>
<name>A0A3D8I5Q1_9HELI</name>
<dbReference type="EMBL" id="NXLQ01000102">
    <property type="protein sequence ID" value="RDU60084.1"/>
    <property type="molecule type" value="Genomic_DNA"/>
</dbReference>
<evidence type="ECO:0000313" key="3">
    <source>
        <dbReference type="Proteomes" id="UP000256379"/>
    </source>
</evidence>
<feature type="compositionally biased region" description="Basic and acidic residues" evidence="1">
    <location>
        <begin position="30"/>
        <end position="51"/>
    </location>
</feature>
<evidence type="ECO:0000256" key="1">
    <source>
        <dbReference type="SAM" id="MobiDB-lite"/>
    </source>
</evidence>
<proteinExistence type="predicted"/>